<dbReference type="SUPFAM" id="SSF57850">
    <property type="entry name" value="RING/U-box"/>
    <property type="match status" value="1"/>
</dbReference>
<evidence type="ECO:0000313" key="7">
    <source>
        <dbReference type="EMBL" id="KAK3743525.1"/>
    </source>
</evidence>
<feature type="compositionally biased region" description="Polar residues" evidence="5">
    <location>
        <begin position="201"/>
        <end position="210"/>
    </location>
</feature>
<dbReference type="Proteomes" id="UP001283361">
    <property type="component" value="Unassembled WGS sequence"/>
</dbReference>
<evidence type="ECO:0000256" key="4">
    <source>
        <dbReference type="PROSITE-ProRule" id="PRU00175"/>
    </source>
</evidence>
<feature type="region of interest" description="Disordered" evidence="5">
    <location>
        <begin position="334"/>
        <end position="381"/>
    </location>
</feature>
<accession>A0AAE0YF95</accession>
<feature type="compositionally biased region" description="Low complexity" evidence="5">
    <location>
        <begin position="212"/>
        <end position="232"/>
    </location>
</feature>
<comment type="caution">
    <text evidence="7">The sequence shown here is derived from an EMBL/GenBank/DDBJ whole genome shotgun (WGS) entry which is preliminary data.</text>
</comment>
<dbReference type="PROSITE" id="PS00518">
    <property type="entry name" value="ZF_RING_1"/>
    <property type="match status" value="1"/>
</dbReference>
<feature type="compositionally biased region" description="Polar residues" evidence="5">
    <location>
        <begin position="445"/>
        <end position="455"/>
    </location>
</feature>
<dbReference type="Gene3D" id="3.30.40.10">
    <property type="entry name" value="Zinc/RING finger domain, C3HC4 (zinc finger)"/>
    <property type="match status" value="1"/>
</dbReference>
<feature type="compositionally biased region" description="Low complexity" evidence="5">
    <location>
        <begin position="415"/>
        <end position="430"/>
    </location>
</feature>
<dbReference type="EMBL" id="JAWDGP010006302">
    <property type="protein sequence ID" value="KAK3743525.1"/>
    <property type="molecule type" value="Genomic_DNA"/>
</dbReference>
<feature type="region of interest" description="Disordered" evidence="5">
    <location>
        <begin position="396"/>
        <end position="430"/>
    </location>
</feature>
<dbReference type="InterPro" id="IPR001841">
    <property type="entry name" value="Znf_RING"/>
</dbReference>
<evidence type="ECO:0000313" key="8">
    <source>
        <dbReference type="Proteomes" id="UP001283361"/>
    </source>
</evidence>
<feature type="region of interest" description="Disordered" evidence="5">
    <location>
        <begin position="442"/>
        <end position="512"/>
    </location>
</feature>
<dbReference type="PANTHER" id="PTHR25464:SF2">
    <property type="entry name" value="RING-TYPE DOMAIN-CONTAINING PROTEIN"/>
    <property type="match status" value="1"/>
</dbReference>
<evidence type="ECO:0000256" key="1">
    <source>
        <dbReference type="ARBA" id="ARBA00022723"/>
    </source>
</evidence>
<keyword evidence="1" id="KW-0479">Metal-binding</keyword>
<dbReference type="PANTHER" id="PTHR25464">
    <property type="entry name" value="TRIPARTITE MOTIF-CONTAINING PROTEIN 2-LIKE PROTEIN"/>
    <property type="match status" value="1"/>
</dbReference>
<gene>
    <name evidence="7" type="ORF">RRG08_027393</name>
</gene>
<evidence type="ECO:0000256" key="2">
    <source>
        <dbReference type="ARBA" id="ARBA00022771"/>
    </source>
</evidence>
<feature type="region of interest" description="Disordered" evidence="5">
    <location>
        <begin position="183"/>
        <end position="282"/>
    </location>
</feature>
<name>A0AAE0YF95_9GAST</name>
<feature type="compositionally biased region" description="Polar residues" evidence="5">
    <location>
        <begin position="502"/>
        <end position="512"/>
    </location>
</feature>
<dbReference type="Pfam" id="PF15227">
    <property type="entry name" value="zf-C3HC4_4"/>
    <property type="match status" value="1"/>
</dbReference>
<feature type="compositionally biased region" description="Low complexity" evidence="5">
    <location>
        <begin position="396"/>
        <end position="407"/>
    </location>
</feature>
<keyword evidence="2 4" id="KW-0863">Zinc-finger</keyword>
<feature type="compositionally biased region" description="Low complexity" evidence="5">
    <location>
        <begin position="364"/>
        <end position="381"/>
    </location>
</feature>
<feature type="domain" description="RING-type" evidence="6">
    <location>
        <begin position="36"/>
        <end position="88"/>
    </location>
</feature>
<keyword evidence="3" id="KW-0862">Zinc</keyword>
<evidence type="ECO:0000256" key="5">
    <source>
        <dbReference type="SAM" id="MobiDB-lite"/>
    </source>
</evidence>
<keyword evidence="8" id="KW-1185">Reference proteome</keyword>
<dbReference type="InterPro" id="IPR017907">
    <property type="entry name" value="Znf_RING_CS"/>
</dbReference>
<organism evidence="7 8">
    <name type="scientific">Elysia crispata</name>
    <name type="common">lettuce slug</name>
    <dbReference type="NCBI Taxonomy" id="231223"/>
    <lineage>
        <taxon>Eukaryota</taxon>
        <taxon>Metazoa</taxon>
        <taxon>Spiralia</taxon>
        <taxon>Lophotrochozoa</taxon>
        <taxon>Mollusca</taxon>
        <taxon>Gastropoda</taxon>
        <taxon>Heterobranchia</taxon>
        <taxon>Euthyneura</taxon>
        <taxon>Panpulmonata</taxon>
        <taxon>Sacoglossa</taxon>
        <taxon>Placobranchoidea</taxon>
        <taxon>Plakobranchidae</taxon>
        <taxon>Elysia</taxon>
    </lineage>
</organism>
<feature type="compositionally biased region" description="Low complexity" evidence="5">
    <location>
        <begin position="340"/>
        <end position="357"/>
    </location>
</feature>
<dbReference type="PROSITE" id="PS50089">
    <property type="entry name" value="ZF_RING_2"/>
    <property type="match status" value="1"/>
</dbReference>
<reference evidence="7" key="1">
    <citation type="journal article" date="2023" name="G3 (Bethesda)">
        <title>A reference genome for the long-term kleptoplast-retaining sea slug Elysia crispata morphotype clarki.</title>
        <authorList>
            <person name="Eastman K.E."/>
            <person name="Pendleton A.L."/>
            <person name="Shaikh M.A."/>
            <person name="Suttiyut T."/>
            <person name="Ogas R."/>
            <person name="Tomko P."/>
            <person name="Gavelis G."/>
            <person name="Widhalm J.R."/>
            <person name="Wisecaver J.H."/>
        </authorList>
    </citation>
    <scope>NUCLEOTIDE SEQUENCE</scope>
    <source>
        <strain evidence="7">ECLA1</strain>
    </source>
</reference>
<dbReference type="AlphaFoldDB" id="A0AAE0YF95"/>
<sequence length="512" mass="57785">MSTNGPSQTVEKDCSLLQTETLLHIFGGDVLQALRCGICMEFFEVPIVLPCGHTFCLHCLTELCRQAMQTPSTTCALQEVRIGCPQCRVLIYVSPILDRNVTCNFVVQSLIEALKSRKWETRQSKAVNTDEARVGSKVRLVGDLELERISQEVDRLSDALGKRSVLDLAYFEVDQIRRQHLRAEGARSAGSGDIGIVSRNPWKTCSNPRAPQSAAGNQLQQQKQWAQLMQQQKSVQNISHQHQRQQQQLPHHQHLYQQQQQRQLQRGSQREAMRSSSTAWSPSCAIQSSRFLPLASESSLPSQSTSLSSVSGSSSLAAAYAVAPIHNPLNSLRQQHRTHPVQPTQQQQQQQQPQQRQLLHRLEQQQPQQPQQQQQSQQPQTTHNLFCVRRQQELYHAQQAHPQQQPQQDHDKKQQQQQQQHFFQQQQSKSLRLLQKQAPYPMNEPQRQQQEQATGSKMAAVLPVQRTVGVEGGESSSAGQTGHPTRLDNDPAVMSYSYRAESVSNASSTNLP</sequence>
<dbReference type="InterPro" id="IPR013083">
    <property type="entry name" value="Znf_RING/FYVE/PHD"/>
</dbReference>
<evidence type="ECO:0000256" key="3">
    <source>
        <dbReference type="ARBA" id="ARBA00022833"/>
    </source>
</evidence>
<dbReference type="GO" id="GO:0008270">
    <property type="term" value="F:zinc ion binding"/>
    <property type="evidence" value="ECO:0007669"/>
    <property type="project" value="UniProtKB-KW"/>
</dbReference>
<dbReference type="SMART" id="SM00184">
    <property type="entry name" value="RING"/>
    <property type="match status" value="1"/>
</dbReference>
<proteinExistence type="predicted"/>
<evidence type="ECO:0000259" key="6">
    <source>
        <dbReference type="PROSITE" id="PS50089"/>
    </source>
</evidence>
<feature type="compositionally biased region" description="Low complexity" evidence="5">
    <location>
        <begin position="244"/>
        <end position="266"/>
    </location>
</feature>
<protein>
    <recommendedName>
        <fullName evidence="6">RING-type domain-containing protein</fullName>
    </recommendedName>
</protein>